<accession>A0A6A5RKX1</accession>
<sequence length="61" mass="6879">MRDRCAMPVGSHLHSPAQGNSHKEVLKPDATVHLQPTHLDTTLKVYLEFAEYLNKTFGVTF</sequence>
<dbReference type="EMBL" id="ML978969">
    <property type="protein sequence ID" value="KAF1928442.1"/>
    <property type="molecule type" value="Genomic_DNA"/>
</dbReference>
<gene>
    <name evidence="2" type="ORF">M421DRAFT_160850</name>
</gene>
<organism evidence="2 3">
    <name type="scientific">Didymella exigua CBS 183.55</name>
    <dbReference type="NCBI Taxonomy" id="1150837"/>
    <lineage>
        <taxon>Eukaryota</taxon>
        <taxon>Fungi</taxon>
        <taxon>Dikarya</taxon>
        <taxon>Ascomycota</taxon>
        <taxon>Pezizomycotina</taxon>
        <taxon>Dothideomycetes</taxon>
        <taxon>Pleosporomycetidae</taxon>
        <taxon>Pleosporales</taxon>
        <taxon>Pleosporineae</taxon>
        <taxon>Didymellaceae</taxon>
        <taxon>Didymella</taxon>
    </lineage>
</organism>
<evidence type="ECO:0000313" key="3">
    <source>
        <dbReference type="Proteomes" id="UP000800082"/>
    </source>
</evidence>
<reference evidence="2" key="1">
    <citation type="journal article" date="2020" name="Stud. Mycol.">
        <title>101 Dothideomycetes genomes: a test case for predicting lifestyles and emergence of pathogens.</title>
        <authorList>
            <person name="Haridas S."/>
            <person name="Albert R."/>
            <person name="Binder M."/>
            <person name="Bloem J."/>
            <person name="Labutti K."/>
            <person name="Salamov A."/>
            <person name="Andreopoulos B."/>
            <person name="Baker S."/>
            <person name="Barry K."/>
            <person name="Bills G."/>
            <person name="Bluhm B."/>
            <person name="Cannon C."/>
            <person name="Castanera R."/>
            <person name="Culley D."/>
            <person name="Daum C."/>
            <person name="Ezra D."/>
            <person name="Gonzalez J."/>
            <person name="Henrissat B."/>
            <person name="Kuo A."/>
            <person name="Liang C."/>
            <person name="Lipzen A."/>
            <person name="Lutzoni F."/>
            <person name="Magnuson J."/>
            <person name="Mondo S."/>
            <person name="Nolan M."/>
            <person name="Ohm R."/>
            <person name="Pangilinan J."/>
            <person name="Park H.-J."/>
            <person name="Ramirez L."/>
            <person name="Alfaro M."/>
            <person name="Sun H."/>
            <person name="Tritt A."/>
            <person name="Yoshinaga Y."/>
            <person name="Zwiers L.-H."/>
            <person name="Turgeon B."/>
            <person name="Goodwin S."/>
            <person name="Spatafora J."/>
            <person name="Crous P."/>
            <person name="Grigoriev I."/>
        </authorList>
    </citation>
    <scope>NUCLEOTIDE SEQUENCE</scope>
    <source>
        <strain evidence="2">CBS 183.55</strain>
    </source>
</reference>
<dbReference type="Proteomes" id="UP000800082">
    <property type="component" value="Unassembled WGS sequence"/>
</dbReference>
<protein>
    <submittedName>
        <fullName evidence="2">Uncharacterized protein</fullName>
    </submittedName>
</protein>
<keyword evidence="3" id="KW-1185">Reference proteome</keyword>
<proteinExistence type="predicted"/>
<dbReference type="GeneID" id="54345322"/>
<evidence type="ECO:0000313" key="2">
    <source>
        <dbReference type="EMBL" id="KAF1928442.1"/>
    </source>
</evidence>
<evidence type="ECO:0000256" key="1">
    <source>
        <dbReference type="SAM" id="MobiDB-lite"/>
    </source>
</evidence>
<name>A0A6A5RKX1_9PLEO</name>
<dbReference type="RefSeq" id="XP_033448694.1">
    <property type="nucleotide sequence ID" value="XM_033587676.1"/>
</dbReference>
<feature type="region of interest" description="Disordered" evidence="1">
    <location>
        <begin position="1"/>
        <end position="22"/>
    </location>
</feature>
<dbReference type="AlphaFoldDB" id="A0A6A5RKX1"/>